<accession>A0A645JPQ6</accession>
<sequence length="118" mass="13381">MREIGRRGANMEGKVQTGVQRAVIQRFSLRIALRASLLKGYIWDRQRCAGRHGAGIISAHGRDSSFFRIQWRIPPLLSERENMAGPTGRAYGHRFPSAHSMRVRAFCPTAIIERKHLA</sequence>
<evidence type="ECO:0000313" key="1">
    <source>
        <dbReference type="EMBL" id="MPN61553.1"/>
    </source>
</evidence>
<reference evidence="1" key="1">
    <citation type="submission" date="2019-08" db="EMBL/GenBank/DDBJ databases">
        <authorList>
            <person name="Kucharzyk K."/>
            <person name="Murdoch R.W."/>
            <person name="Higgins S."/>
            <person name="Loffler F."/>
        </authorList>
    </citation>
    <scope>NUCLEOTIDE SEQUENCE</scope>
</reference>
<gene>
    <name evidence="1" type="ORF">SDC9_209291</name>
</gene>
<dbReference type="AlphaFoldDB" id="A0A645JPQ6"/>
<name>A0A645JPQ6_9ZZZZ</name>
<protein>
    <submittedName>
        <fullName evidence="1">Uncharacterized protein</fullName>
    </submittedName>
</protein>
<proteinExistence type="predicted"/>
<comment type="caution">
    <text evidence="1">The sequence shown here is derived from an EMBL/GenBank/DDBJ whole genome shotgun (WGS) entry which is preliminary data.</text>
</comment>
<dbReference type="EMBL" id="VSSQ01138302">
    <property type="protein sequence ID" value="MPN61553.1"/>
    <property type="molecule type" value="Genomic_DNA"/>
</dbReference>
<organism evidence="1">
    <name type="scientific">bioreactor metagenome</name>
    <dbReference type="NCBI Taxonomy" id="1076179"/>
    <lineage>
        <taxon>unclassified sequences</taxon>
        <taxon>metagenomes</taxon>
        <taxon>ecological metagenomes</taxon>
    </lineage>
</organism>